<name>G7DVC9_MIXOS</name>
<evidence type="ECO:0000256" key="6">
    <source>
        <dbReference type="PROSITE-ProRule" id="PRU00330"/>
    </source>
</evidence>
<dbReference type="InterPro" id="IPR036317">
    <property type="entry name" value="Cullin_homology_sf"/>
</dbReference>
<dbReference type="Pfam" id="PF08672">
    <property type="entry name" value="ANAPC2"/>
    <property type="match status" value="1"/>
</dbReference>
<dbReference type="InterPro" id="IPR036390">
    <property type="entry name" value="WH_DNA-bd_sf"/>
</dbReference>
<dbReference type="GO" id="GO:0070979">
    <property type="term" value="P:protein K11-linked ubiquitination"/>
    <property type="evidence" value="ECO:0007669"/>
    <property type="project" value="TreeGrafter"/>
</dbReference>
<dbReference type="GO" id="GO:0006511">
    <property type="term" value="P:ubiquitin-dependent protein catabolic process"/>
    <property type="evidence" value="ECO:0007669"/>
    <property type="project" value="InterPro"/>
</dbReference>
<dbReference type="InterPro" id="IPR036388">
    <property type="entry name" value="WH-like_DNA-bd_sf"/>
</dbReference>
<dbReference type="OrthoDB" id="5581181at2759"/>
<evidence type="ECO:0000256" key="4">
    <source>
        <dbReference type="ARBA" id="ARBA00022786"/>
    </source>
</evidence>
<keyword evidence="3" id="KW-0498">Mitosis</keyword>
<dbReference type="OMA" id="AAKWQES"/>
<dbReference type="InParanoid" id="G7DVC9"/>
<dbReference type="InterPro" id="IPR016158">
    <property type="entry name" value="Cullin_homology"/>
</dbReference>
<dbReference type="InterPro" id="IPR059120">
    <property type="entry name" value="Cullin-like_AB"/>
</dbReference>
<dbReference type="GO" id="GO:0051301">
    <property type="term" value="P:cell division"/>
    <property type="evidence" value="ECO:0007669"/>
    <property type="project" value="UniProtKB-KW"/>
</dbReference>
<reference evidence="8 9" key="2">
    <citation type="journal article" date="2012" name="Open Biol.">
        <title>Characteristics of nucleosomes and linker DNA regions on the genome of the basidiomycete Mixia osmundae revealed by mono- and dinucleosome mapping.</title>
        <authorList>
            <person name="Nishida H."/>
            <person name="Kondo S."/>
            <person name="Matsumoto T."/>
            <person name="Suzuki Y."/>
            <person name="Yoshikawa H."/>
            <person name="Taylor T.D."/>
            <person name="Sugiyama J."/>
        </authorList>
    </citation>
    <scope>NUCLEOTIDE SEQUENCE [LARGE SCALE GENOMIC DNA]</scope>
    <source>
        <strain evidence="9">CBS 9802 / IAM 14324 / JCM 22182 / KY 12970</strain>
    </source>
</reference>
<dbReference type="eggNOG" id="KOG2165">
    <property type="taxonomic scope" value="Eukaryota"/>
</dbReference>
<dbReference type="GO" id="GO:0005680">
    <property type="term" value="C:anaphase-promoting complex"/>
    <property type="evidence" value="ECO:0007669"/>
    <property type="project" value="TreeGrafter"/>
</dbReference>
<keyword evidence="9" id="KW-1185">Reference proteome</keyword>
<dbReference type="Pfam" id="PF26557">
    <property type="entry name" value="Cullin_AB"/>
    <property type="match status" value="1"/>
</dbReference>
<evidence type="ECO:0000259" key="7">
    <source>
        <dbReference type="PROSITE" id="PS50069"/>
    </source>
</evidence>
<evidence type="ECO:0000313" key="8">
    <source>
        <dbReference type="EMBL" id="GAA94539.1"/>
    </source>
</evidence>
<evidence type="ECO:0000256" key="3">
    <source>
        <dbReference type="ARBA" id="ARBA00022776"/>
    </source>
</evidence>
<dbReference type="STRING" id="764103.G7DVC9"/>
<dbReference type="SMART" id="SM00182">
    <property type="entry name" value="CULLIN"/>
    <property type="match status" value="1"/>
</dbReference>
<evidence type="ECO:0000256" key="5">
    <source>
        <dbReference type="ARBA" id="ARBA00023306"/>
    </source>
</evidence>
<evidence type="ECO:0000256" key="1">
    <source>
        <dbReference type="ARBA" id="ARBA00016068"/>
    </source>
</evidence>
<comment type="caution">
    <text evidence="8">The sequence shown here is derived from an EMBL/GenBank/DDBJ whole genome shotgun (WGS) entry which is preliminary data.</text>
</comment>
<dbReference type="RefSeq" id="XP_014570680.1">
    <property type="nucleotide sequence ID" value="XM_014715194.1"/>
</dbReference>
<dbReference type="Proteomes" id="UP000009131">
    <property type="component" value="Unassembled WGS sequence"/>
</dbReference>
<sequence>MQAEQALQQALQQLCRGDASQASLAATAAAWSTVQEACQPVDRRTTAPLTQLDADLLQAFQIVAEAQLEQDLLADYLDNVSDRFEWIEQDIAAFEQAWSQEATASQMHAFFGMLLEWKDAWQAPLLALGGAQGVLMAYMTRFTDTLLPCLPARLPDAVQLLFSDLLSDSSSSESLQSLTAMRQLGLLARYEPVVYTVAYSRIEETVRSTCASVFDTPGLLQQLRDWIVHTLAPWLGLVYGSADVDARKLFAPALLRFDHHVHKTLYQLRRSEMFDIIVDFPESQACLADLRECIGKAGDRSGLADDLRAQTERRLLHPGADTRDIITQYISTIRCLRILDPTGVLLLRVADPIRSYLRARPDAIRSVVSLLIEEDGSMAEELGAGGDVLVDVRAETVRREVEDYSDPNWMPDPVDAPPQFRERAKGDAVQMLVSIYQSKDLIIKELQAMLATRLLQLEHYDFDRERRQIEILKLRFGEASLQICDNMLQDISDSKRVDGLIHSAGNEAQETHAIIASRTAWPAFNDLPIKPARQLLRAQTAYEKAYRVTKPDKRLKFKHSLGYVVLDLEFEDRQFTCEATPIQASVLYTIQSAKRPLTVANLAHALATREEALVRSALAFWAQKRVLKPVGDEWQIMESLEGEEDTQIAAVPIDEIQPESVATADEELETMRVHWAFIKGLLANMGASTTEQIHMMLERLIPTYSGSRVDRMAGFLSMLQREGLIDADKDKWRLI</sequence>
<dbReference type="EMBL" id="BABT02000037">
    <property type="protein sequence ID" value="GAA94539.1"/>
    <property type="molecule type" value="Genomic_DNA"/>
</dbReference>
<dbReference type="PANTHER" id="PTHR45957">
    <property type="entry name" value="ANAPHASE-PROMOTING COMPLEX SUBUNIT 2"/>
    <property type="match status" value="1"/>
</dbReference>
<protein>
    <recommendedName>
        <fullName evidence="1">Anaphase-promoting complex subunit 2</fullName>
    </recommendedName>
</protein>
<dbReference type="PANTHER" id="PTHR45957:SF1">
    <property type="entry name" value="ANAPHASE-PROMOTING COMPLEX SUBUNIT 2"/>
    <property type="match status" value="1"/>
</dbReference>
<dbReference type="Gene3D" id="1.10.10.10">
    <property type="entry name" value="Winged helix-like DNA-binding domain superfamily/Winged helix DNA-binding domain"/>
    <property type="match status" value="1"/>
</dbReference>
<dbReference type="SUPFAM" id="SSF46785">
    <property type="entry name" value="Winged helix' DNA-binding domain"/>
    <property type="match status" value="1"/>
</dbReference>
<evidence type="ECO:0000313" key="9">
    <source>
        <dbReference type="Proteomes" id="UP000009131"/>
    </source>
</evidence>
<evidence type="ECO:0000256" key="2">
    <source>
        <dbReference type="ARBA" id="ARBA00022618"/>
    </source>
</evidence>
<accession>G7DVC9</accession>
<comment type="similarity">
    <text evidence="6">Belongs to the cullin family.</text>
</comment>
<dbReference type="SUPFAM" id="SSF75632">
    <property type="entry name" value="Cullin homology domain"/>
    <property type="match status" value="1"/>
</dbReference>
<proteinExistence type="inferred from homology"/>
<dbReference type="PROSITE" id="PS50069">
    <property type="entry name" value="CULLIN_2"/>
    <property type="match status" value="1"/>
</dbReference>
<organism evidence="8 9">
    <name type="scientific">Mixia osmundae (strain CBS 9802 / IAM 14324 / JCM 22182 / KY 12970)</name>
    <dbReference type="NCBI Taxonomy" id="764103"/>
    <lineage>
        <taxon>Eukaryota</taxon>
        <taxon>Fungi</taxon>
        <taxon>Dikarya</taxon>
        <taxon>Basidiomycota</taxon>
        <taxon>Pucciniomycotina</taxon>
        <taxon>Mixiomycetes</taxon>
        <taxon>Mixiales</taxon>
        <taxon>Mixiaceae</taxon>
        <taxon>Mixia</taxon>
    </lineage>
</organism>
<reference evidence="8 9" key="1">
    <citation type="journal article" date="2011" name="J. Gen. Appl. Microbiol.">
        <title>Draft genome sequencing of the enigmatic basidiomycete Mixia osmundae.</title>
        <authorList>
            <person name="Nishida H."/>
            <person name="Nagatsuka Y."/>
            <person name="Sugiyama J."/>
        </authorList>
    </citation>
    <scope>NUCLEOTIDE SEQUENCE [LARGE SCALE GENOMIC DNA]</scope>
    <source>
        <strain evidence="9">CBS 9802 / IAM 14324 / JCM 22182 / KY 12970</strain>
    </source>
</reference>
<dbReference type="InterPro" id="IPR057975">
    <property type="entry name" value="TPR_ANAPC2"/>
</dbReference>
<dbReference type="GO" id="GO:0007091">
    <property type="term" value="P:metaphase/anaphase transition of mitotic cell cycle"/>
    <property type="evidence" value="ECO:0007669"/>
    <property type="project" value="TreeGrafter"/>
</dbReference>
<dbReference type="FunCoup" id="G7DVC9">
    <property type="interactions" value="390"/>
</dbReference>
<dbReference type="Gene3D" id="3.30.230.130">
    <property type="entry name" value="Cullin, Chain C, Domain 2"/>
    <property type="match status" value="1"/>
</dbReference>
<feature type="domain" description="Cullin family profile" evidence="7">
    <location>
        <begin position="392"/>
        <end position="621"/>
    </location>
</feature>
<dbReference type="Gene3D" id="1.20.1310.10">
    <property type="entry name" value="Cullin Repeats"/>
    <property type="match status" value="1"/>
</dbReference>
<keyword evidence="4" id="KW-0833">Ubl conjugation pathway</keyword>
<dbReference type="InterPro" id="IPR044554">
    <property type="entry name" value="ANAPC2"/>
</dbReference>
<dbReference type="Pfam" id="PF25773">
    <property type="entry name" value="TPR_ANAPC2"/>
    <property type="match status" value="1"/>
</dbReference>
<dbReference type="InterPro" id="IPR014786">
    <property type="entry name" value="ANAPC2_C"/>
</dbReference>
<gene>
    <name evidence="8" type="primary">Mo01191</name>
    <name evidence="8" type="ORF">E5Q_01191</name>
</gene>
<keyword evidence="2" id="KW-0132">Cell division</keyword>
<keyword evidence="5" id="KW-0131">Cell cycle</keyword>
<dbReference type="HOGENOM" id="CLU_007149_4_2_1"/>
<dbReference type="AlphaFoldDB" id="G7DVC9"/>
<dbReference type="GO" id="GO:0031625">
    <property type="term" value="F:ubiquitin protein ligase binding"/>
    <property type="evidence" value="ECO:0007669"/>
    <property type="project" value="InterPro"/>
</dbReference>